<comment type="caution">
    <text evidence="1">The sequence shown here is derived from an EMBL/GenBank/DDBJ whole genome shotgun (WGS) entry which is preliminary data.</text>
</comment>
<dbReference type="RefSeq" id="WP_198075043.1">
    <property type="nucleotide sequence ID" value="NZ_JAEDAE010000002.1"/>
</dbReference>
<reference evidence="1 2" key="1">
    <citation type="submission" date="2020-12" db="EMBL/GenBank/DDBJ databases">
        <title>Hymenobacter sp.</title>
        <authorList>
            <person name="Kim M.K."/>
        </authorList>
    </citation>
    <scope>NUCLEOTIDE SEQUENCE [LARGE SCALE GENOMIC DNA]</scope>
    <source>
        <strain evidence="1 2">BT442</strain>
    </source>
</reference>
<keyword evidence="2" id="KW-1185">Reference proteome</keyword>
<name>A0ABS0Q6S3_9BACT</name>
<dbReference type="EMBL" id="JAEDAE010000002">
    <property type="protein sequence ID" value="MBH8557949.1"/>
    <property type="molecule type" value="Genomic_DNA"/>
</dbReference>
<proteinExistence type="predicted"/>
<sequence length="319" mass="35553">MKKTLYPFLLALSVVACQQHPPEGQGGSVAAAAASVPVIGTSAKMQSVGKAPAPADTMPPVPVRFSMVLRTDIRSRPVTDSADIRGFFGKHDLAPLIQNIQRNQYDRSMNGFLGPNSYRTEVVITAARRSPQTPFAYFVEGLTRTKKRIAPFQGQIAFDSLAIEPMLTAEDEQNIKNWSMMTTVRLDDDKVVKRYSVKGKVMLAEPPAAAQARLFDGRVVMELELTKQGRLYVSTPFLHGPSQGGEQKYAGHWKDSKTGQLTPTVWVQSIIGYGPFIHEDFVIGERDIEINPKYAKQGWNSYWQNDEWWAKSPKPKLNL</sequence>
<dbReference type="Proteomes" id="UP000625631">
    <property type="component" value="Unassembled WGS sequence"/>
</dbReference>
<dbReference type="PROSITE" id="PS51257">
    <property type="entry name" value="PROKAR_LIPOPROTEIN"/>
    <property type="match status" value="1"/>
</dbReference>
<evidence type="ECO:0008006" key="3">
    <source>
        <dbReference type="Google" id="ProtNLM"/>
    </source>
</evidence>
<evidence type="ECO:0000313" key="1">
    <source>
        <dbReference type="EMBL" id="MBH8557949.1"/>
    </source>
</evidence>
<organism evidence="1 2">
    <name type="scientific">Hymenobacter negativus</name>
    <dbReference type="NCBI Taxonomy" id="2795026"/>
    <lineage>
        <taxon>Bacteria</taxon>
        <taxon>Pseudomonadati</taxon>
        <taxon>Bacteroidota</taxon>
        <taxon>Cytophagia</taxon>
        <taxon>Cytophagales</taxon>
        <taxon>Hymenobacteraceae</taxon>
        <taxon>Hymenobacter</taxon>
    </lineage>
</organism>
<evidence type="ECO:0000313" key="2">
    <source>
        <dbReference type="Proteomes" id="UP000625631"/>
    </source>
</evidence>
<gene>
    <name evidence="1" type="ORF">I7X13_07825</name>
</gene>
<accession>A0ABS0Q6S3</accession>
<protein>
    <recommendedName>
        <fullName evidence="3">DUF4861 domain-containing protein</fullName>
    </recommendedName>
</protein>